<dbReference type="PANTHER" id="PTHR36978">
    <property type="entry name" value="P-LOOP CONTAINING NUCLEOTIDE TRIPHOSPHATE HYDROLASE"/>
    <property type="match status" value="1"/>
</dbReference>
<reference evidence="1 2" key="1">
    <citation type="submission" date="2024-08" db="EMBL/GenBank/DDBJ databases">
        <title>Whole-genome sequencing of halo(alkali)philic microorganisms from hypersaline lakes.</title>
        <authorList>
            <person name="Sorokin D.Y."/>
            <person name="Merkel A.Y."/>
            <person name="Messina E."/>
            <person name="Yakimov M."/>
        </authorList>
    </citation>
    <scope>NUCLEOTIDE SEQUENCE [LARGE SCALE GENOMIC DNA]</scope>
    <source>
        <strain evidence="1 2">Cl-TMA</strain>
    </source>
</reference>
<proteinExistence type="predicted"/>
<dbReference type="EMBL" id="JBGUAW010000008">
    <property type="protein sequence ID" value="MFA9461774.1"/>
    <property type="molecule type" value="Genomic_DNA"/>
</dbReference>
<evidence type="ECO:0000313" key="1">
    <source>
        <dbReference type="EMBL" id="MFA9461774.1"/>
    </source>
</evidence>
<dbReference type="InterPro" id="IPR027417">
    <property type="entry name" value="P-loop_NTPase"/>
</dbReference>
<organism evidence="1 2">
    <name type="scientific">Thiohalorhabdus methylotrophus</name>
    <dbReference type="NCBI Taxonomy" id="3242694"/>
    <lineage>
        <taxon>Bacteria</taxon>
        <taxon>Pseudomonadati</taxon>
        <taxon>Pseudomonadota</taxon>
        <taxon>Gammaproteobacteria</taxon>
        <taxon>Thiohalorhabdales</taxon>
        <taxon>Thiohalorhabdaceae</taxon>
        <taxon>Thiohalorhabdus</taxon>
    </lineage>
</organism>
<dbReference type="PANTHER" id="PTHR36978:SF4">
    <property type="entry name" value="P-LOOP CONTAINING NUCLEOSIDE TRIPHOSPHATE HYDROLASE PROTEIN"/>
    <property type="match status" value="1"/>
</dbReference>
<accession>A0ABV4TWR2</accession>
<dbReference type="Pfam" id="PF17784">
    <property type="entry name" value="Sulfotransfer_4"/>
    <property type="match status" value="1"/>
</dbReference>
<gene>
    <name evidence="1" type="ORF">ACERLL_13180</name>
</gene>
<sequence>MNKPKVFCVGLNKTGTTSLEKEMLRLDYVVGDEMKGKALIDPWAHRDFRPIIRLCRTAQFFQDAPFSWPYTFVALDQAFPGSKFMLTVRDSEEAWYHSLIRFLGQKWGNGKVPPDAEDLKAAPGPYPGFRFHVHMMLQQVPESDLFNKDVLLDFYRTHNNLVRDYFRHRPSDLLVLNVKRDRDYVRFCEFLGVVQDRAGFPWENKT</sequence>
<dbReference type="SUPFAM" id="SSF52540">
    <property type="entry name" value="P-loop containing nucleoside triphosphate hydrolases"/>
    <property type="match status" value="1"/>
</dbReference>
<dbReference type="RefSeq" id="WP_373656550.1">
    <property type="nucleotide sequence ID" value="NZ_JBGUAW010000008.1"/>
</dbReference>
<keyword evidence="2" id="KW-1185">Reference proteome</keyword>
<dbReference type="Gene3D" id="3.40.50.300">
    <property type="entry name" value="P-loop containing nucleotide triphosphate hydrolases"/>
    <property type="match status" value="1"/>
</dbReference>
<evidence type="ECO:0000313" key="2">
    <source>
        <dbReference type="Proteomes" id="UP001575181"/>
    </source>
</evidence>
<dbReference type="Proteomes" id="UP001575181">
    <property type="component" value="Unassembled WGS sequence"/>
</dbReference>
<dbReference type="InterPro" id="IPR040632">
    <property type="entry name" value="Sulfotransfer_4"/>
</dbReference>
<name>A0ABV4TWR2_9GAMM</name>
<comment type="caution">
    <text evidence="1">The sequence shown here is derived from an EMBL/GenBank/DDBJ whole genome shotgun (WGS) entry which is preliminary data.</text>
</comment>
<protein>
    <submittedName>
        <fullName evidence="1">Sulfotransferase</fullName>
    </submittedName>
</protein>